<proteinExistence type="predicted"/>
<evidence type="ECO:0000313" key="3">
    <source>
        <dbReference type="Proteomes" id="UP001302274"/>
    </source>
</evidence>
<feature type="chain" id="PRO_5046905638" evidence="1">
    <location>
        <begin position="19"/>
        <end position="105"/>
    </location>
</feature>
<keyword evidence="3" id="KW-1185">Reference proteome</keyword>
<dbReference type="Proteomes" id="UP001302274">
    <property type="component" value="Unassembled WGS sequence"/>
</dbReference>
<dbReference type="RefSeq" id="WP_323575871.1">
    <property type="nucleotide sequence ID" value="NZ_JAYGJQ010000001.1"/>
</dbReference>
<reference evidence="2 3" key="1">
    <citation type="submission" date="2023-11" db="EMBL/GenBank/DDBJ databases">
        <title>A Novel Polar Bacteriovorax (B. antarcticus) Isolated from the Biocrust in Antarctica.</title>
        <authorList>
            <person name="Mun W."/>
            <person name="Choi S.Y."/>
            <person name="Mitchell R.J."/>
        </authorList>
    </citation>
    <scope>NUCLEOTIDE SEQUENCE [LARGE SCALE GENOMIC DNA]</scope>
    <source>
        <strain evidence="2 3">PP10</strain>
    </source>
</reference>
<accession>A0ABU5VT70</accession>
<organism evidence="2 3">
    <name type="scientific">Bacteriovorax antarcticus</name>
    <dbReference type="NCBI Taxonomy" id="3088717"/>
    <lineage>
        <taxon>Bacteria</taxon>
        <taxon>Pseudomonadati</taxon>
        <taxon>Bdellovibrionota</taxon>
        <taxon>Bacteriovoracia</taxon>
        <taxon>Bacteriovoracales</taxon>
        <taxon>Bacteriovoracaceae</taxon>
        <taxon>Bacteriovorax</taxon>
    </lineage>
</organism>
<evidence type="ECO:0000313" key="2">
    <source>
        <dbReference type="EMBL" id="MEA9356191.1"/>
    </source>
</evidence>
<sequence length="105" mass="11076">MKSLIAIVAVLTSLTASAGWVKTINGKLSGVSRFTCTLTNNTGADLNVKRVSFNLERRAGKGDSRDVTLTQTVNNVIYSGETSSVTLSGANGSYVGQSCQFVVRN</sequence>
<evidence type="ECO:0000256" key="1">
    <source>
        <dbReference type="SAM" id="SignalP"/>
    </source>
</evidence>
<protein>
    <submittedName>
        <fullName evidence="2">Uncharacterized protein</fullName>
    </submittedName>
</protein>
<feature type="signal peptide" evidence="1">
    <location>
        <begin position="1"/>
        <end position="18"/>
    </location>
</feature>
<comment type="caution">
    <text evidence="2">The sequence shown here is derived from an EMBL/GenBank/DDBJ whole genome shotgun (WGS) entry which is preliminary data.</text>
</comment>
<keyword evidence="1" id="KW-0732">Signal</keyword>
<gene>
    <name evidence="2" type="ORF">SHI21_08260</name>
</gene>
<name>A0ABU5VT70_9BACT</name>
<dbReference type="EMBL" id="JAYGJQ010000001">
    <property type="protein sequence ID" value="MEA9356191.1"/>
    <property type="molecule type" value="Genomic_DNA"/>
</dbReference>